<feature type="transmembrane region" description="Helical" evidence="1">
    <location>
        <begin position="20"/>
        <end position="41"/>
    </location>
</feature>
<gene>
    <name evidence="2" type="ORF">HAHE_07750</name>
</gene>
<dbReference type="RefSeq" id="WP_338688782.1">
    <property type="nucleotide sequence ID" value="NZ_AP024702.1"/>
</dbReference>
<keyword evidence="3" id="KW-1185">Reference proteome</keyword>
<dbReference type="Proteomes" id="UP001374893">
    <property type="component" value="Chromosome"/>
</dbReference>
<evidence type="ECO:0000313" key="3">
    <source>
        <dbReference type="Proteomes" id="UP001374893"/>
    </source>
</evidence>
<organism evidence="2 3">
    <name type="scientific">Haloferula helveola</name>
    <dbReference type="NCBI Taxonomy" id="490095"/>
    <lineage>
        <taxon>Bacteria</taxon>
        <taxon>Pseudomonadati</taxon>
        <taxon>Verrucomicrobiota</taxon>
        <taxon>Verrucomicrobiia</taxon>
        <taxon>Verrucomicrobiales</taxon>
        <taxon>Verrucomicrobiaceae</taxon>
        <taxon>Haloferula</taxon>
    </lineage>
</organism>
<keyword evidence="1" id="KW-1133">Transmembrane helix</keyword>
<keyword evidence="1" id="KW-0472">Membrane</keyword>
<protein>
    <recommendedName>
        <fullName evidence="4">Polymer-forming cytoskeletal protein</fullName>
    </recommendedName>
</protein>
<evidence type="ECO:0000256" key="1">
    <source>
        <dbReference type="SAM" id="Phobius"/>
    </source>
</evidence>
<keyword evidence="1" id="KW-0812">Transmembrane</keyword>
<accession>A0ABN6H2N1</accession>
<name>A0ABN6H2N1_9BACT</name>
<dbReference type="EMBL" id="AP024702">
    <property type="protein sequence ID" value="BCX46867.1"/>
    <property type="molecule type" value="Genomic_DNA"/>
</dbReference>
<evidence type="ECO:0000313" key="2">
    <source>
        <dbReference type="EMBL" id="BCX46867.1"/>
    </source>
</evidence>
<proteinExistence type="predicted"/>
<evidence type="ECO:0008006" key="4">
    <source>
        <dbReference type="Google" id="ProtNLM"/>
    </source>
</evidence>
<reference evidence="2 3" key="1">
    <citation type="submission" date="2021-06" db="EMBL/GenBank/DDBJ databases">
        <title>Complete genome of Haloferula helveola possessing various polysaccharide degrading enzymes.</title>
        <authorList>
            <person name="Takami H."/>
            <person name="Huang C."/>
            <person name="Hamasaki K."/>
        </authorList>
    </citation>
    <scope>NUCLEOTIDE SEQUENCE [LARGE SCALE GENOMIC DNA]</scope>
    <source>
        <strain evidence="2 3">CN-1</strain>
    </source>
</reference>
<sequence length="535" mass="55407">MKTNHSTPLTAAAHMRKGGVLISLVAVTLVIGVLGVSVIAFTRSSEHSHLSANAGSRAYYLADSGLRYAQHIHCRDNDWLHGRQRTLTLQGGEQVDIIRLGDTFWATATVDVGTAKEARARVPMPLSLCGEDPDNDPIDEFAVFGDVAISLGNNTVIEGDVAITGDNVALKGIVDGNIYAADVTTTSSSATVTGSIFSSGFVDIRTGDVTGDIHSADGILLRSAQSTVFGGWLFSHGSIEVGGGSEVRGHIHSCAGDVFLSGSAIIGTPAEPVEVRAHGDVTLSGSATVYGNVYAGGIITVGGSIVGNAFAGGVILNPGAVTGSAIELSPTYVKQPICPDLDDLDLISLPDATEFTAGGDDIDVPEIDEDSPGPFIVAPGSYGAVSSSNNSSNTALLLSAGAADHANYYFNTISLGNDLTLYLDLSGSYDIRVFVVGDIAIGKDLNVLVSTDGTNYVSMDDDSVDPEIAARVYWESQSDFVLGATSNWLGSVYTPDGNLSVGNGSYLIGSYYSGGGHDITASAVVHVPPNYFAEE</sequence>